<feature type="domain" description="Histidine kinase" evidence="7">
    <location>
        <begin position="157"/>
        <end position="375"/>
    </location>
</feature>
<dbReference type="RefSeq" id="WP_183353992.1">
    <property type="nucleotide sequence ID" value="NZ_BLXX01000003.1"/>
</dbReference>
<dbReference type="Proteomes" id="UP000556026">
    <property type="component" value="Unassembled WGS sequence"/>
</dbReference>
<protein>
    <recommendedName>
        <fullName evidence="2">histidine kinase</fullName>
        <ecNumber evidence="2">2.7.13.3</ecNumber>
    </recommendedName>
</protein>
<sequence length="379" mass="42361">MFQLTQNSDQALVQDKEQKTILIVDDEAVIRDLCMRALHDYHVVEAANGEEALQIFERGGIDAILTDVMMPRVDGLELLKRIKEKEPTMVVIIMTGYADKELILKALKADADDFITKPLNLLQLKSGVDKALVKKALKEEIANLKNLDRLKTNFLSLISHKFRTPITTISLFLQNLAAGVYDPCDETVRQHTGLIYDEACYLGQLVSDLLSFSTVMDSGGALRLEPCDLSSLIPKLVTSSKEWNEKHGVTPQVQVEPSQEVMLDREKFSFALQQVIDNAIKFSKKSGMVRVTLQDEGESNRIVIEDQGIGIARDALPKVFEKFYQVDANRTGQVRGFGLGLFYAREFIRMHGGSIGIESEPEVGTRVTITIPHKGHQDS</sequence>
<dbReference type="SMART" id="SM00387">
    <property type="entry name" value="HATPase_c"/>
    <property type="match status" value="1"/>
</dbReference>
<accession>A0A6V8MHL7</accession>
<dbReference type="SUPFAM" id="SSF55874">
    <property type="entry name" value="ATPase domain of HSP90 chaperone/DNA topoisomerase II/histidine kinase"/>
    <property type="match status" value="1"/>
</dbReference>
<dbReference type="CDD" id="cd00082">
    <property type="entry name" value="HisKA"/>
    <property type="match status" value="1"/>
</dbReference>
<keyword evidence="10" id="KW-1185">Reference proteome</keyword>
<comment type="catalytic activity">
    <reaction evidence="1">
        <text>ATP + protein L-histidine = ADP + protein N-phospho-L-histidine.</text>
        <dbReference type="EC" id="2.7.13.3"/>
    </reaction>
</comment>
<dbReference type="FunFam" id="3.30.565.10:FF:000006">
    <property type="entry name" value="Sensor histidine kinase WalK"/>
    <property type="match status" value="1"/>
</dbReference>
<comment type="caution">
    <text evidence="9">The sequence shown here is derived from an EMBL/GenBank/DDBJ whole genome shotgun (WGS) entry which is preliminary data.</text>
</comment>
<dbReference type="Pfam" id="PF00072">
    <property type="entry name" value="Response_reg"/>
    <property type="match status" value="1"/>
</dbReference>
<evidence type="ECO:0000259" key="7">
    <source>
        <dbReference type="PROSITE" id="PS50109"/>
    </source>
</evidence>
<keyword evidence="3 6" id="KW-0597">Phosphoprotein</keyword>
<dbReference type="AlphaFoldDB" id="A0A6V8MHL7"/>
<dbReference type="SUPFAM" id="SSF52172">
    <property type="entry name" value="CheY-like"/>
    <property type="match status" value="1"/>
</dbReference>
<dbReference type="EC" id="2.7.13.3" evidence="2"/>
<evidence type="ECO:0000256" key="3">
    <source>
        <dbReference type="ARBA" id="ARBA00022553"/>
    </source>
</evidence>
<organism evidence="9 10">
    <name type="scientific">Geomonas silvestris</name>
    <dbReference type="NCBI Taxonomy" id="2740184"/>
    <lineage>
        <taxon>Bacteria</taxon>
        <taxon>Pseudomonadati</taxon>
        <taxon>Thermodesulfobacteriota</taxon>
        <taxon>Desulfuromonadia</taxon>
        <taxon>Geobacterales</taxon>
        <taxon>Geobacteraceae</taxon>
        <taxon>Geomonas</taxon>
    </lineage>
</organism>
<dbReference type="Gene3D" id="3.40.50.2300">
    <property type="match status" value="1"/>
</dbReference>
<dbReference type="InterPro" id="IPR003594">
    <property type="entry name" value="HATPase_dom"/>
</dbReference>
<evidence type="ECO:0000256" key="4">
    <source>
        <dbReference type="ARBA" id="ARBA00022679"/>
    </source>
</evidence>
<dbReference type="InterPro" id="IPR036890">
    <property type="entry name" value="HATPase_C_sf"/>
</dbReference>
<dbReference type="InterPro" id="IPR005467">
    <property type="entry name" value="His_kinase_dom"/>
</dbReference>
<dbReference type="InterPro" id="IPR011006">
    <property type="entry name" value="CheY-like_superfamily"/>
</dbReference>
<evidence type="ECO:0000256" key="1">
    <source>
        <dbReference type="ARBA" id="ARBA00000085"/>
    </source>
</evidence>
<dbReference type="Gene3D" id="1.10.287.130">
    <property type="match status" value="1"/>
</dbReference>
<dbReference type="InterPro" id="IPR004358">
    <property type="entry name" value="Sig_transdc_His_kin-like_C"/>
</dbReference>
<dbReference type="PROSITE" id="PS50110">
    <property type="entry name" value="RESPONSE_REGULATORY"/>
    <property type="match status" value="1"/>
</dbReference>
<dbReference type="SMART" id="SM00448">
    <property type="entry name" value="REC"/>
    <property type="match status" value="1"/>
</dbReference>
<evidence type="ECO:0000256" key="2">
    <source>
        <dbReference type="ARBA" id="ARBA00012438"/>
    </source>
</evidence>
<dbReference type="Pfam" id="PF00512">
    <property type="entry name" value="HisKA"/>
    <property type="match status" value="1"/>
</dbReference>
<dbReference type="PRINTS" id="PR00344">
    <property type="entry name" value="BCTRLSENSOR"/>
</dbReference>
<name>A0A6V8MHL7_9BACT</name>
<evidence type="ECO:0000256" key="6">
    <source>
        <dbReference type="PROSITE-ProRule" id="PRU00169"/>
    </source>
</evidence>
<keyword evidence="5 9" id="KW-0418">Kinase</keyword>
<keyword evidence="4" id="KW-0808">Transferase</keyword>
<dbReference type="CDD" id="cd00075">
    <property type="entry name" value="HATPase"/>
    <property type="match status" value="1"/>
</dbReference>
<feature type="modified residue" description="4-aspartylphosphate" evidence="6">
    <location>
        <position position="67"/>
    </location>
</feature>
<gene>
    <name evidence="9" type="ORF">GMST_14840</name>
</gene>
<feature type="domain" description="Response regulatory" evidence="8">
    <location>
        <begin position="20"/>
        <end position="132"/>
    </location>
</feature>
<proteinExistence type="predicted"/>
<dbReference type="SMART" id="SM00388">
    <property type="entry name" value="HisKA"/>
    <property type="match status" value="1"/>
</dbReference>
<dbReference type="CDD" id="cd00156">
    <property type="entry name" value="REC"/>
    <property type="match status" value="1"/>
</dbReference>
<dbReference type="PANTHER" id="PTHR43547">
    <property type="entry name" value="TWO-COMPONENT HISTIDINE KINASE"/>
    <property type="match status" value="1"/>
</dbReference>
<dbReference type="Pfam" id="PF02518">
    <property type="entry name" value="HATPase_c"/>
    <property type="match status" value="1"/>
</dbReference>
<dbReference type="InterPro" id="IPR003661">
    <property type="entry name" value="HisK_dim/P_dom"/>
</dbReference>
<reference evidence="10" key="1">
    <citation type="submission" date="2020-06" db="EMBL/GenBank/DDBJ databases">
        <title>Draft genomic sequence of Geomonas sp. Red330.</title>
        <authorList>
            <person name="Itoh H."/>
            <person name="Zhenxing X."/>
            <person name="Ushijima N."/>
            <person name="Masuda Y."/>
            <person name="Shiratori Y."/>
            <person name="Senoo K."/>
        </authorList>
    </citation>
    <scope>NUCLEOTIDE SEQUENCE [LARGE SCALE GENOMIC DNA]</scope>
    <source>
        <strain evidence="10">Red330</strain>
    </source>
</reference>
<evidence type="ECO:0000256" key="5">
    <source>
        <dbReference type="ARBA" id="ARBA00022777"/>
    </source>
</evidence>
<evidence type="ECO:0000313" key="9">
    <source>
        <dbReference type="EMBL" id="GFO59159.1"/>
    </source>
</evidence>
<evidence type="ECO:0000259" key="8">
    <source>
        <dbReference type="PROSITE" id="PS50110"/>
    </source>
</evidence>
<dbReference type="InterPro" id="IPR001789">
    <property type="entry name" value="Sig_transdc_resp-reg_receiver"/>
</dbReference>
<evidence type="ECO:0000313" key="10">
    <source>
        <dbReference type="Proteomes" id="UP000556026"/>
    </source>
</evidence>
<dbReference type="GO" id="GO:0000155">
    <property type="term" value="F:phosphorelay sensor kinase activity"/>
    <property type="evidence" value="ECO:0007669"/>
    <property type="project" value="InterPro"/>
</dbReference>
<dbReference type="Gene3D" id="3.30.565.10">
    <property type="entry name" value="Histidine kinase-like ATPase, C-terminal domain"/>
    <property type="match status" value="1"/>
</dbReference>
<dbReference type="PROSITE" id="PS50109">
    <property type="entry name" value="HIS_KIN"/>
    <property type="match status" value="1"/>
</dbReference>
<dbReference type="PANTHER" id="PTHR43547:SF2">
    <property type="entry name" value="HYBRID SIGNAL TRANSDUCTION HISTIDINE KINASE C"/>
    <property type="match status" value="1"/>
</dbReference>
<dbReference type="EMBL" id="BLXX01000003">
    <property type="protein sequence ID" value="GFO59159.1"/>
    <property type="molecule type" value="Genomic_DNA"/>
</dbReference>